<dbReference type="NCBIfam" id="NF004320">
    <property type="entry name" value="PRK05715.1-2"/>
    <property type="match status" value="1"/>
</dbReference>
<feature type="transmembrane region" description="Helical" evidence="10">
    <location>
        <begin position="35"/>
        <end position="54"/>
    </location>
</feature>
<dbReference type="GO" id="GO:0050136">
    <property type="term" value="F:NADH dehydrogenase (quinone) (non-electrogenic) activity"/>
    <property type="evidence" value="ECO:0007669"/>
    <property type="project" value="UniProtKB-UniRule"/>
</dbReference>
<evidence type="ECO:0000256" key="3">
    <source>
        <dbReference type="ARBA" id="ARBA00010519"/>
    </source>
</evidence>
<dbReference type="GO" id="GO:0048038">
    <property type="term" value="F:quinone binding"/>
    <property type="evidence" value="ECO:0007669"/>
    <property type="project" value="UniProtKB-KW"/>
</dbReference>
<dbReference type="HOGENOM" id="CLU_144724_1_0_0"/>
<comment type="similarity">
    <text evidence="3 10">Belongs to the complex I subunit 4L family.</text>
</comment>
<reference key="1">
    <citation type="submission" date="2010-11" db="EMBL/GenBank/DDBJ databases">
        <title>The complete sequence of chromosome of Isophaera pallida ATCC 43644.</title>
        <authorList>
            <consortium name="US DOE Joint Genome Institute (JGI-PGF)"/>
            <person name="Lucas S."/>
            <person name="Copeland A."/>
            <person name="Lapidus A."/>
            <person name="Bruce D."/>
            <person name="Goodwin L."/>
            <person name="Pitluck S."/>
            <person name="Kyrpides N."/>
            <person name="Mavromatis K."/>
            <person name="Pagani I."/>
            <person name="Ivanova N."/>
            <person name="Saunders E."/>
            <person name="Brettin T."/>
            <person name="Detter J.C."/>
            <person name="Han C."/>
            <person name="Tapia R."/>
            <person name="Land M."/>
            <person name="Hauser L."/>
            <person name="Markowitz V."/>
            <person name="Cheng J.-F."/>
            <person name="Hugenholtz P."/>
            <person name="Woyke T."/>
            <person name="Wu D."/>
            <person name="Eisen J.A."/>
        </authorList>
    </citation>
    <scope>NUCLEOTIDE SEQUENCE</scope>
    <source>
        <strain>ATCC 43644</strain>
    </source>
</reference>
<keyword evidence="10" id="KW-0520">NAD</keyword>
<dbReference type="HAMAP" id="MF_01456">
    <property type="entry name" value="NDH1_NuoK"/>
    <property type="match status" value="1"/>
</dbReference>
<protein>
    <recommendedName>
        <fullName evidence="10">NADH-quinone oxidoreductase subunit K</fullName>
        <ecNumber evidence="10">7.1.1.-</ecNumber>
    </recommendedName>
    <alternativeName>
        <fullName evidence="10">NADH dehydrogenase I subunit K</fullName>
    </alternativeName>
    <alternativeName>
        <fullName evidence="10">NDH-1 subunit K</fullName>
    </alternativeName>
</protein>
<keyword evidence="5 10" id="KW-0812">Transmembrane</keyword>
<dbReference type="FunFam" id="1.10.287.3510:FF:000001">
    <property type="entry name" value="NADH-quinone oxidoreductase subunit K"/>
    <property type="match status" value="1"/>
</dbReference>
<evidence type="ECO:0000256" key="5">
    <source>
        <dbReference type="ARBA" id="ARBA00022692"/>
    </source>
</evidence>
<dbReference type="eggNOG" id="COG0713">
    <property type="taxonomic scope" value="Bacteria"/>
</dbReference>
<dbReference type="STRING" id="575540.Isop_3642"/>
<keyword evidence="10" id="KW-1003">Cell membrane</keyword>
<evidence type="ECO:0000256" key="7">
    <source>
        <dbReference type="ARBA" id="ARBA00022967"/>
    </source>
</evidence>
<evidence type="ECO:0000256" key="10">
    <source>
        <dbReference type="HAMAP-Rule" id="MF_01456"/>
    </source>
</evidence>
<keyword evidence="8 10" id="KW-1133">Transmembrane helix</keyword>
<comment type="subunit">
    <text evidence="10">NDH-1 is composed of 14 different subunits. Subunits NuoA, H, J, K, L, M, N constitute the membrane sector of the complex.</text>
</comment>
<keyword evidence="13" id="KW-1185">Reference proteome</keyword>
<evidence type="ECO:0000313" key="12">
    <source>
        <dbReference type="EMBL" id="ADV64199.1"/>
    </source>
</evidence>
<dbReference type="Pfam" id="PF00420">
    <property type="entry name" value="Oxidored_q2"/>
    <property type="match status" value="1"/>
</dbReference>
<keyword evidence="10" id="KW-0997">Cell inner membrane</keyword>
<comment type="catalytic activity">
    <reaction evidence="10">
        <text>a quinone + NADH + 5 H(+)(in) = a quinol + NAD(+) + 4 H(+)(out)</text>
        <dbReference type="Rhea" id="RHEA:57888"/>
        <dbReference type="ChEBI" id="CHEBI:15378"/>
        <dbReference type="ChEBI" id="CHEBI:24646"/>
        <dbReference type="ChEBI" id="CHEBI:57540"/>
        <dbReference type="ChEBI" id="CHEBI:57945"/>
        <dbReference type="ChEBI" id="CHEBI:132124"/>
    </reaction>
</comment>
<comment type="subcellular location">
    <subcellularLocation>
        <location evidence="10">Cell inner membrane</location>
        <topology evidence="10">Multi-pass membrane protein</topology>
    </subcellularLocation>
    <subcellularLocation>
        <location evidence="2">Membrane</location>
        <topology evidence="2">Multi-pass membrane protein</topology>
    </subcellularLocation>
</comment>
<keyword evidence="10" id="KW-0830">Ubiquinone</keyword>
<evidence type="ECO:0000256" key="11">
    <source>
        <dbReference type="SAM" id="MobiDB-lite"/>
    </source>
</evidence>
<dbReference type="PANTHER" id="PTHR11434">
    <property type="entry name" value="NADH-UBIQUINONE OXIDOREDUCTASE SUBUNIT ND4L"/>
    <property type="match status" value="1"/>
</dbReference>
<dbReference type="RefSeq" id="WP_013566487.1">
    <property type="nucleotide sequence ID" value="NC_014962.1"/>
</dbReference>
<keyword evidence="7 10" id="KW-1278">Translocase</keyword>
<dbReference type="KEGG" id="ipa:Isop_3642"/>
<evidence type="ECO:0000256" key="8">
    <source>
        <dbReference type="ARBA" id="ARBA00022989"/>
    </source>
</evidence>
<dbReference type="Proteomes" id="UP000008631">
    <property type="component" value="Chromosome"/>
</dbReference>
<dbReference type="AlphaFoldDB" id="E8QZ70"/>
<accession>E8QZ70</accession>
<dbReference type="InParanoid" id="E8QZ70"/>
<dbReference type="FunCoup" id="E8QZ70">
    <property type="interactions" value="202"/>
</dbReference>
<evidence type="ECO:0000256" key="4">
    <source>
        <dbReference type="ARBA" id="ARBA00022448"/>
    </source>
</evidence>
<comment type="function">
    <text evidence="1 10">NDH-1 shuttles electrons from NADH, via FMN and iron-sulfur (Fe-S) centers, to quinones in the respiratory chain. The immediate electron acceptor for the enzyme in this species is believed to be ubiquinone. Couples the redox reaction to proton translocation (for every two electrons transferred, four hydrogen ions are translocated across the cytoplasmic membrane), and thus conserves the redox energy in a proton gradient.</text>
</comment>
<sequence>MPPFLYPDLVNAMIVGATLFALGMIGFLTRRNLIVMFLSVELMLQGVALTFVGFGRYHGNWNGQVFTILILTVAACEAGLALALILILFSRRQSLDVSLWTELREADAPLPPDDPELAEPIEQIPGPETYPKLPRAGVKPALSGPVWEQRRD</sequence>
<dbReference type="PANTHER" id="PTHR11434:SF16">
    <property type="entry name" value="NADH-UBIQUINONE OXIDOREDUCTASE CHAIN 4L"/>
    <property type="match status" value="1"/>
</dbReference>
<keyword evidence="6 10" id="KW-0874">Quinone</keyword>
<feature type="region of interest" description="Disordered" evidence="11">
    <location>
        <begin position="107"/>
        <end position="152"/>
    </location>
</feature>
<dbReference type="GO" id="GO:0005886">
    <property type="term" value="C:plasma membrane"/>
    <property type="evidence" value="ECO:0007669"/>
    <property type="project" value="UniProtKB-SubCell"/>
</dbReference>
<dbReference type="Gene3D" id="1.10.287.3510">
    <property type="match status" value="1"/>
</dbReference>
<reference evidence="12 13" key="2">
    <citation type="journal article" date="2011" name="Stand. Genomic Sci.">
        <title>Complete genome sequence of Isosphaera pallida type strain (IS1B).</title>
        <authorList>
            <consortium name="US DOE Joint Genome Institute (JGI-PGF)"/>
            <person name="Goker M."/>
            <person name="Cleland D."/>
            <person name="Saunders E."/>
            <person name="Lapidus A."/>
            <person name="Nolan M."/>
            <person name="Lucas S."/>
            <person name="Hammon N."/>
            <person name="Deshpande S."/>
            <person name="Cheng J.F."/>
            <person name="Tapia R."/>
            <person name="Han C."/>
            <person name="Goodwin L."/>
            <person name="Pitluck S."/>
            <person name="Liolios K."/>
            <person name="Pagani I."/>
            <person name="Ivanova N."/>
            <person name="Mavromatis K."/>
            <person name="Pati A."/>
            <person name="Chen A."/>
            <person name="Palaniappan K."/>
            <person name="Land M."/>
            <person name="Hauser L."/>
            <person name="Chang Y.J."/>
            <person name="Jeffries C.D."/>
            <person name="Detter J.C."/>
            <person name="Beck B."/>
            <person name="Woyke T."/>
            <person name="Bristow J."/>
            <person name="Eisen J.A."/>
            <person name="Markowitz V."/>
            <person name="Hugenholtz P."/>
            <person name="Kyrpides N.C."/>
            <person name="Klenk H.P."/>
        </authorList>
    </citation>
    <scope>NUCLEOTIDE SEQUENCE [LARGE SCALE GENOMIC DNA]</scope>
    <source>
        <strain evidence="13">ATCC 43644 / DSM 9630 / IS1B</strain>
    </source>
</reference>
<dbReference type="InterPro" id="IPR039428">
    <property type="entry name" value="NUOK/Mnh_C1-like"/>
</dbReference>
<keyword evidence="4 10" id="KW-0813">Transport</keyword>
<proteinExistence type="inferred from homology"/>
<dbReference type="InterPro" id="IPR001133">
    <property type="entry name" value="NADH_UbQ_OxRdtase_chain4L/K"/>
</dbReference>
<evidence type="ECO:0000256" key="6">
    <source>
        <dbReference type="ARBA" id="ARBA00022719"/>
    </source>
</evidence>
<evidence type="ECO:0000256" key="2">
    <source>
        <dbReference type="ARBA" id="ARBA00004141"/>
    </source>
</evidence>
<feature type="transmembrane region" description="Helical" evidence="10">
    <location>
        <begin position="66"/>
        <end position="89"/>
    </location>
</feature>
<evidence type="ECO:0000256" key="1">
    <source>
        <dbReference type="ARBA" id="ARBA00002378"/>
    </source>
</evidence>
<dbReference type="EMBL" id="CP002353">
    <property type="protein sequence ID" value="ADV64199.1"/>
    <property type="molecule type" value="Genomic_DNA"/>
</dbReference>
<evidence type="ECO:0000256" key="9">
    <source>
        <dbReference type="ARBA" id="ARBA00023136"/>
    </source>
</evidence>
<evidence type="ECO:0000313" key="13">
    <source>
        <dbReference type="Proteomes" id="UP000008631"/>
    </source>
</evidence>
<dbReference type="EC" id="7.1.1.-" evidence="10"/>
<organism evidence="12 13">
    <name type="scientific">Isosphaera pallida (strain ATCC 43644 / DSM 9630 / IS1B)</name>
    <dbReference type="NCBI Taxonomy" id="575540"/>
    <lineage>
        <taxon>Bacteria</taxon>
        <taxon>Pseudomonadati</taxon>
        <taxon>Planctomycetota</taxon>
        <taxon>Planctomycetia</taxon>
        <taxon>Isosphaerales</taxon>
        <taxon>Isosphaeraceae</taxon>
        <taxon>Isosphaera</taxon>
    </lineage>
</organism>
<gene>
    <name evidence="10" type="primary">nuoK</name>
    <name evidence="12" type="ordered locus">Isop_3642</name>
</gene>
<name>E8QZ70_ISOPI</name>
<dbReference type="OrthoDB" id="9811124at2"/>
<feature type="transmembrane region" description="Helical" evidence="10">
    <location>
        <begin position="12"/>
        <end position="28"/>
    </location>
</feature>
<dbReference type="GO" id="GO:0030964">
    <property type="term" value="C:NADH dehydrogenase complex"/>
    <property type="evidence" value="ECO:0007669"/>
    <property type="project" value="TreeGrafter"/>
</dbReference>
<dbReference type="GO" id="GO:0042773">
    <property type="term" value="P:ATP synthesis coupled electron transport"/>
    <property type="evidence" value="ECO:0007669"/>
    <property type="project" value="InterPro"/>
</dbReference>
<keyword evidence="9 10" id="KW-0472">Membrane</keyword>